<organism evidence="1 2">
    <name type="scientific">Octopus vulgaris</name>
    <name type="common">Common octopus</name>
    <dbReference type="NCBI Taxonomy" id="6645"/>
    <lineage>
        <taxon>Eukaryota</taxon>
        <taxon>Metazoa</taxon>
        <taxon>Spiralia</taxon>
        <taxon>Lophotrochozoa</taxon>
        <taxon>Mollusca</taxon>
        <taxon>Cephalopoda</taxon>
        <taxon>Coleoidea</taxon>
        <taxon>Octopodiformes</taxon>
        <taxon>Octopoda</taxon>
        <taxon>Incirrata</taxon>
        <taxon>Octopodidae</taxon>
        <taxon>Octopus</taxon>
    </lineage>
</organism>
<name>A0AA36BAQ2_OCTVU</name>
<dbReference type="AlphaFoldDB" id="A0AA36BAQ2"/>
<dbReference type="EMBL" id="OX597825">
    <property type="protein sequence ID" value="CAI9730960.1"/>
    <property type="molecule type" value="Genomic_DNA"/>
</dbReference>
<reference evidence="1" key="1">
    <citation type="submission" date="2023-08" db="EMBL/GenBank/DDBJ databases">
        <authorList>
            <person name="Alioto T."/>
            <person name="Alioto T."/>
            <person name="Gomez Garrido J."/>
        </authorList>
    </citation>
    <scope>NUCLEOTIDE SEQUENCE</scope>
</reference>
<proteinExistence type="predicted"/>
<evidence type="ECO:0000313" key="2">
    <source>
        <dbReference type="Proteomes" id="UP001162480"/>
    </source>
</evidence>
<keyword evidence="2" id="KW-1185">Reference proteome</keyword>
<gene>
    <name evidence="1" type="ORF">OCTVUL_1B005380</name>
</gene>
<dbReference type="Proteomes" id="UP001162480">
    <property type="component" value="Chromosome 12"/>
</dbReference>
<accession>A0AA36BAQ2</accession>
<protein>
    <submittedName>
        <fullName evidence="1">Uncharacterized protein</fullName>
    </submittedName>
</protein>
<evidence type="ECO:0000313" key="1">
    <source>
        <dbReference type="EMBL" id="CAI9730960.1"/>
    </source>
</evidence>
<sequence length="71" mass="8532">MKKIRTAFDNRTTSVSTKIFSGLHYKYMITHSSRCAFIDFKPNYFGELIWWMHILVHIPPKYHRSLVDPCR</sequence>